<feature type="binding site" evidence="3">
    <location>
        <begin position="321"/>
        <end position="328"/>
    </location>
    <ligand>
        <name>ATP</name>
        <dbReference type="ChEBI" id="CHEBI:30616"/>
    </ligand>
</feature>
<dbReference type="EMBL" id="JBHUKR010000004">
    <property type="protein sequence ID" value="MFD2415417.1"/>
    <property type="molecule type" value="Genomic_DNA"/>
</dbReference>
<name>A0ABW5FNT2_9PSEU</name>
<proteinExistence type="predicted"/>
<accession>A0ABW5FNT2</accession>
<dbReference type="PANTHER" id="PTHR22683:SF41">
    <property type="entry name" value="DNA TRANSLOCASE FTSK"/>
    <property type="match status" value="1"/>
</dbReference>
<evidence type="ECO:0000259" key="5">
    <source>
        <dbReference type="PROSITE" id="PS50901"/>
    </source>
</evidence>
<dbReference type="InterPro" id="IPR002543">
    <property type="entry name" value="FtsK_dom"/>
</dbReference>
<evidence type="ECO:0000256" key="3">
    <source>
        <dbReference type="PROSITE-ProRule" id="PRU00289"/>
    </source>
</evidence>
<feature type="transmembrane region" description="Helical" evidence="4">
    <location>
        <begin position="118"/>
        <end position="138"/>
    </location>
</feature>
<dbReference type="Proteomes" id="UP001597417">
    <property type="component" value="Unassembled WGS sequence"/>
</dbReference>
<keyword evidence="7" id="KW-1185">Reference proteome</keyword>
<feature type="transmembrane region" description="Helical" evidence="4">
    <location>
        <begin position="144"/>
        <end position="161"/>
    </location>
</feature>
<keyword evidence="4" id="KW-0472">Membrane</keyword>
<keyword evidence="2 3" id="KW-0067">ATP-binding</keyword>
<evidence type="ECO:0000313" key="6">
    <source>
        <dbReference type="EMBL" id="MFD2415417.1"/>
    </source>
</evidence>
<evidence type="ECO:0000256" key="4">
    <source>
        <dbReference type="SAM" id="Phobius"/>
    </source>
</evidence>
<keyword evidence="4" id="KW-1133">Transmembrane helix</keyword>
<dbReference type="PANTHER" id="PTHR22683">
    <property type="entry name" value="SPORULATION PROTEIN RELATED"/>
    <property type="match status" value="1"/>
</dbReference>
<dbReference type="InterPro" id="IPR050206">
    <property type="entry name" value="FtsK/SpoIIIE/SftA"/>
</dbReference>
<evidence type="ECO:0000256" key="1">
    <source>
        <dbReference type="ARBA" id="ARBA00022741"/>
    </source>
</evidence>
<evidence type="ECO:0000313" key="7">
    <source>
        <dbReference type="Proteomes" id="UP001597417"/>
    </source>
</evidence>
<sequence>MPGREVEPAEPVYDAELVDDWPVARRRTFRQRLARRWQRSRLVPVAFKSRQALQQSSRDALGWLLRSPFRFVSAVGRGAVVMVRAWRQWVRVHDYREAAEQSEKLADKFVEIRALTLFRWKVSGAVVVTVAAVLLVGDLLDGEVVLWIMAGVGSVVLAVAGRRKDGAPGRKAVLAGPRTLTWTMDPQVLVDAFRDAKLIGKDETLRLVERAARIGDGWAVTVDLPATRKAADVIKHRDALASALAVDEVQLIVERVRGRGGHAGRVFLWVADEDPYAGPPLRTPLLDVEWWDAWRPVPFGRDARQRRIDLPLVWTSLLVGAIPRQGKTMAARLAAAGLILDAYTRLYVFDGKGGKDWKAVEDVAHRFVCGDGLEHAEAVRDHLVELVAEVQARYARMAELDDDVCPESKITPAISRDPGLNMPITAVIIDEVQVFLENPTKMLVGGKKTTLGEYIVDLLAYLARKGPAAGIVVILATQRPDSQTIPSRLRSVLGSRFALRVMDWRDSNIVLGEQMNTRGFDASALLPSHKGVGILRPDGDTDAGADSLAMTVWTYYMANPDWQAICARSRALREAAGTLSGHAAGDDTTRAIDSAAVVKALGTGSGGARPVELPEPLAAVVRHLAEGIDEREFVPTAELVEALEIEPSVFARQMGELGCRPIRQYVQTEDGEARRVRGYLTADIRAAIEQADDEINSAPDAEVEPS</sequence>
<evidence type="ECO:0000256" key="2">
    <source>
        <dbReference type="ARBA" id="ARBA00022840"/>
    </source>
</evidence>
<organism evidence="6 7">
    <name type="scientific">Amycolatopsis pigmentata</name>
    <dbReference type="NCBI Taxonomy" id="450801"/>
    <lineage>
        <taxon>Bacteria</taxon>
        <taxon>Bacillati</taxon>
        <taxon>Actinomycetota</taxon>
        <taxon>Actinomycetes</taxon>
        <taxon>Pseudonocardiales</taxon>
        <taxon>Pseudonocardiaceae</taxon>
        <taxon>Amycolatopsis</taxon>
    </lineage>
</organism>
<dbReference type="InterPro" id="IPR027417">
    <property type="entry name" value="P-loop_NTPase"/>
</dbReference>
<dbReference type="Gene3D" id="3.40.50.300">
    <property type="entry name" value="P-loop containing nucleotide triphosphate hydrolases"/>
    <property type="match status" value="1"/>
</dbReference>
<protein>
    <submittedName>
        <fullName evidence="6">FtsK/SpoIIIE domain-containing protein</fullName>
    </submittedName>
</protein>
<keyword evidence="4" id="KW-0812">Transmembrane</keyword>
<dbReference type="PROSITE" id="PS50901">
    <property type="entry name" value="FTSK"/>
    <property type="match status" value="1"/>
</dbReference>
<feature type="domain" description="FtsK" evidence="5">
    <location>
        <begin position="294"/>
        <end position="508"/>
    </location>
</feature>
<keyword evidence="1 3" id="KW-0547">Nucleotide-binding</keyword>
<gene>
    <name evidence="6" type="ORF">ACFSXZ_03645</name>
</gene>
<dbReference type="RefSeq" id="WP_378262741.1">
    <property type="nucleotide sequence ID" value="NZ_JBHUKR010000004.1"/>
</dbReference>
<dbReference type="SUPFAM" id="SSF52540">
    <property type="entry name" value="P-loop containing nucleoside triphosphate hydrolases"/>
    <property type="match status" value="1"/>
</dbReference>
<comment type="caution">
    <text evidence="6">The sequence shown here is derived from an EMBL/GenBank/DDBJ whole genome shotgun (WGS) entry which is preliminary data.</text>
</comment>
<reference evidence="7" key="1">
    <citation type="journal article" date="2019" name="Int. J. Syst. Evol. Microbiol.">
        <title>The Global Catalogue of Microorganisms (GCM) 10K type strain sequencing project: providing services to taxonomists for standard genome sequencing and annotation.</title>
        <authorList>
            <consortium name="The Broad Institute Genomics Platform"/>
            <consortium name="The Broad Institute Genome Sequencing Center for Infectious Disease"/>
            <person name="Wu L."/>
            <person name="Ma J."/>
        </authorList>
    </citation>
    <scope>NUCLEOTIDE SEQUENCE [LARGE SCALE GENOMIC DNA]</scope>
    <source>
        <strain evidence="7">CGMCC 4.7645</strain>
    </source>
</reference>
<dbReference type="Pfam" id="PF01580">
    <property type="entry name" value="FtsK_SpoIIIE"/>
    <property type="match status" value="1"/>
</dbReference>